<keyword evidence="1" id="KW-0472">Membrane</keyword>
<proteinExistence type="predicted"/>
<comment type="caution">
    <text evidence="2">The sequence shown here is derived from an EMBL/GenBank/DDBJ whole genome shotgun (WGS) entry which is preliminary data.</text>
</comment>
<reference evidence="2 3" key="1">
    <citation type="submission" date="2018-06" db="EMBL/GenBank/DDBJ databases">
        <title>Comparative genomics reveals the genomic features of Rhizophagus irregularis, R. cerebriforme, R. diaphanum and Gigaspora rosea, and their symbiotic lifestyle signature.</title>
        <authorList>
            <person name="Morin E."/>
            <person name="San Clemente H."/>
            <person name="Chen E.C.H."/>
            <person name="De La Providencia I."/>
            <person name="Hainaut M."/>
            <person name="Kuo A."/>
            <person name="Kohler A."/>
            <person name="Murat C."/>
            <person name="Tang N."/>
            <person name="Roy S."/>
            <person name="Loubradou J."/>
            <person name="Henrissat B."/>
            <person name="Grigoriev I.V."/>
            <person name="Corradi N."/>
            <person name="Roux C."/>
            <person name="Martin F.M."/>
        </authorList>
    </citation>
    <scope>NUCLEOTIDE SEQUENCE [LARGE SCALE GENOMIC DNA]</scope>
    <source>
        <strain evidence="2 3">DAOM 194757</strain>
    </source>
</reference>
<gene>
    <name evidence="2" type="ORF">C2G38_2126472</name>
</gene>
<evidence type="ECO:0000313" key="2">
    <source>
        <dbReference type="EMBL" id="RIB01911.1"/>
    </source>
</evidence>
<name>A0A397TWX4_9GLOM</name>
<sequence>MHFQVGFSSFCIFWYLCRILLCNLSILLFLAMTVLVLMPFFMVGTDDIYNLLVLTNLLRFLMCYWPVVMLL</sequence>
<dbReference type="Proteomes" id="UP000266673">
    <property type="component" value="Unassembled WGS sequence"/>
</dbReference>
<accession>A0A397TWX4</accession>
<dbReference type="EMBL" id="QKWP01002887">
    <property type="protein sequence ID" value="RIB01911.1"/>
    <property type="molecule type" value="Genomic_DNA"/>
</dbReference>
<feature type="transmembrane region" description="Helical" evidence="1">
    <location>
        <begin position="12"/>
        <end position="42"/>
    </location>
</feature>
<evidence type="ECO:0000256" key="1">
    <source>
        <dbReference type="SAM" id="Phobius"/>
    </source>
</evidence>
<keyword evidence="3" id="KW-1185">Reference proteome</keyword>
<dbReference type="AlphaFoldDB" id="A0A397TWX4"/>
<keyword evidence="1" id="KW-0812">Transmembrane</keyword>
<keyword evidence="1" id="KW-1133">Transmembrane helix</keyword>
<protein>
    <submittedName>
        <fullName evidence="2">Uncharacterized protein</fullName>
    </submittedName>
</protein>
<feature type="transmembrane region" description="Helical" evidence="1">
    <location>
        <begin position="48"/>
        <end position="67"/>
    </location>
</feature>
<evidence type="ECO:0000313" key="3">
    <source>
        <dbReference type="Proteomes" id="UP000266673"/>
    </source>
</evidence>
<organism evidence="2 3">
    <name type="scientific">Gigaspora rosea</name>
    <dbReference type="NCBI Taxonomy" id="44941"/>
    <lineage>
        <taxon>Eukaryota</taxon>
        <taxon>Fungi</taxon>
        <taxon>Fungi incertae sedis</taxon>
        <taxon>Mucoromycota</taxon>
        <taxon>Glomeromycotina</taxon>
        <taxon>Glomeromycetes</taxon>
        <taxon>Diversisporales</taxon>
        <taxon>Gigasporaceae</taxon>
        <taxon>Gigaspora</taxon>
    </lineage>
</organism>